<dbReference type="InterPro" id="IPR009057">
    <property type="entry name" value="Homeodomain-like_sf"/>
</dbReference>
<dbReference type="PANTHER" id="PTHR22929">
    <property type="entry name" value="RNA POLYMERASE III TRANSCRIPTION INITIATION FACTOR B"/>
    <property type="match status" value="1"/>
</dbReference>
<dbReference type="Proteomes" id="UP000829685">
    <property type="component" value="Unassembled WGS sequence"/>
</dbReference>
<evidence type="ECO:0000256" key="1">
    <source>
        <dbReference type="SAM" id="MobiDB-lite"/>
    </source>
</evidence>
<dbReference type="InterPro" id="IPR039467">
    <property type="entry name" value="TFIIIB_B''_Myb"/>
</dbReference>
<reference evidence="3" key="1">
    <citation type="submission" date="2021-03" db="EMBL/GenBank/DDBJ databases">
        <title>Revisited historic fungal species revealed as producer of novel bioactive compounds through whole genome sequencing and comparative genomics.</title>
        <authorList>
            <person name="Vignolle G.A."/>
            <person name="Hochenegger N."/>
            <person name="Mach R.L."/>
            <person name="Mach-Aigner A.R."/>
            <person name="Javad Rahimi M."/>
            <person name="Salim K.A."/>
            <person name="Chan C.M."/>
            <person name="Lim L.B.L."/>
            <person name="Cai F."/>
            <person name="Druzhinina I.S."/>
            <person name="U'Ren J.M."/>
            <person name="Derntl C."/>
        </authorList>
    </citation>
    <scope>NUCLEOTIDE SEQUENCE</scope>
    <source>
        <strain evidence="3">TUCIM 5799</strain>
    </source>
</reference>
<keyword evidence="4" id="KW-1185">Reference proteome</keyword>
<feature type="compositionally biased region" description="Polar residues" evidence="1">
    <location>
        <begin position="244"/>
        <end position="263"/>
    </location>
</feature>
<feature type="compositionally biased region" description="Low complexity" evidence="1">
    <location>
        <begin position="66"/>
        <end position="79"/>
    </location>
</feature>
<feature type="domain" description="Myb-like" evidence="2">
    <location>
        <begin position="489"/>
        <end position="537"/>
    </location>
</feature>
<feature type="region of interest" description="Disordered" evidence="1">
    <location>
        <begin position="593"/>
        <end position="649"/>
    </location>
</feature>
<evidence type="ECO:0000259" key="2">
    <source>
        <dbReference type="SMART" id="SM00717"/>
    </source>
</evidence>
<feature type="compositionally biased region" description="Acidic residues" evidence="1">
    <location>
        <begin position="623"/>
        <end position="639"/>
    </location>
</feature>
<gene>
    <name evidence="3" type="ORF">JX265_007615</name>
</gene>
<dbReference type="PANTHER" id="PTHR22929:SF0">
    <property type="entry name" value="TRANSCRIPTION FACTOR TFIIIB COMPONENT B'' HOMOLOG"/>
    <property type="match status" value="1"/>
</dbReference>
<dbReference type="Pfam" id="PF15963">
    <property type="entry name" value="Myb_DNA-bind_7"/>
    <property type="match status" value="1"/>
</dbReference>
<protein>
    <recommendedName>
        <fullName evidence="2">Myb-like domain-containing protein</fullName>
    </recommendedName>
</protein>
<feature type="compositionally biased region" description="Low complexity" evidence="1">
    <location>
        <begin position="166"/>
        <end position="175"/>
    </location>
</feature>
<proteinExistence type="predicted"/>
<evidence type="ECO:0000313" key="3">
    <source>
        <dbReference type="EMBL" id="KAI1867039.1"/>
    </source>
</evidence>
<dbReference type="SMART" id="SM00717">
    <property type="entry name" value="SANT"/>
    <property type="match status" value="1"/>
</dbReference>
<feature type="compositionally biased region" description="Pro residues" evidence="1">
    <location>
        <begin position="112"/>
        <end position="126"/>
    </location>
</feature>
<feature type="compositionally biased region" description="Low complexity" evidence="1">
    <location>
        <begin position="23"/>
        <end position="54"/>
    </location>
</feature>
<dbReference type="CDD" id="cd00167">
    <property type="entry name" value="SANT"/>
    <property type="match status" value="1"/>
</dbReference>
<feature type="region of interest" description="Disordered" evidence="1">
    <location>
        <begin position="1"/>
        <end position="358"/>
    </location>
</feature>
<feature type="compositionally biased region" description="Basic and acidic residues" evidence="1">
    <location>
        <begin position="593"/>
        <end position="622"/>
    </location>
</feature>
<evidence type="ECO:0000313" key="4">
    <source>
        <dbReference type="Proteomes" id="UP000829685"/>
    </source>
</evidence>
<feature type="compositionally biased region" description="Pro residues" evidence="1">
    <location>
        <begin position="55"/>
        <end position="65"/>
    </location>
</feature>
<feature type="compositionally biased region" description="Basic and acidic residues" evidence="1">
    <location>
        <begin position="338"/>
        <end position="350"/>
    </location>
</feature>
<dbReference type="GO" id="GO:0070898">
    <property type="term" value="P:RNA polymerase III preinitiation complex assembly"/>
    <property type="evidence" value="ECO:0007669"/>
    <property type="project" value="TreeGrafter"/>
</dbReference>
<feature type="compositionally biased region" description="Polar residues" evidence="1">
    <location>
        <begin position="144"/>
        <end position="155"/>
    </location>
</feature>
<sequence>MSSMLKKTGGLSFKPKAGRRPGAASASQPAPSQTTSRAPTTEPAAHSATSTPAPAAAPAPAPTPPASSSASAPVVASETQVPRQQEKQPSAEPQQDVQSARSDKPPAATTRPPQPTAPAPTPPPTLPAVQSASSERQAPAASIPASSVTRIQESVSTPASSPPPTQSSTSGTGASEPASRRPLPESSPAIPQSALPSAPKVAPTASAPAPSAPGLPSPAVTAISRTSAAPGRSLLSPSPFPVSDTINAAPTPDQSQANSSAETGPSAAAPKPKRRYQRRQQPEDGEGASNGEGATAAPKPKRPRKRKAPEANGQGGGEVTTDGEVAASAPKRYRRRQREPTPEHDEDGKPNHATTKLADLTRDLGIGKAFKHADLIAERARQARHEAKMRKLEKQKRAMGLLAPGDAASEAASRAGTPAAAAPAEPVNVNRGQGIDFDIVDGQIIINQNSLVINQHAAEGQIEMETVEEDEFTHLTTSASYMRPSRAMGSNHWSDEETERFYHYLTMFGTDFETISHVFPGKNRRQVKLKFNREEKARPNRINAAIMARSQKKVAIDLDDYKANRAASAADDTWITQDKFLAETEQLRKEQERELEVKRQERRDLGLLDDKPATATDEKPEGDGEEGQEEEEIIEDDADVGGAAEMITA</sequence>
<dbReference type="GO" id="GO:0001156">
    <property type="term" value="F:TFIIIC-class transcription factor complex binding"/>
    <property type="evidence" value="ECO:0007669"/>
    <property type="project" value="TreeGrafter"/>
</dbReference>
<name>A0A9P9WJT9_9PEZI</name>
<dbReference type="EMBL" id="JAFIMR010000019">
    <property type="protein sequence ID" value="KAI1867039.1"/>
    <property type="molecule type" value="Genomic_DNA"/>
</dbReference>
<dbReference type="InterPro" id="IPR001005">
    <property type="entry name" value="SANT/Myb"/>
</dbReference>
<feature type="compositionally biased region" description="Polar residues" evidence="1">
    <location>
        <begin position="80"/>
        <end position="100"/>
    </location>
</feature>
<accession>A0A9P9WJT9</accession>
<dbReference type="GO" id="GO:0000126">
    <property type="term" value="C:transcription factor TFIIIB complex"/>
    <property type="evidence" value="ECO:0007669"/>
    <property type="project" value="TreeGrafter"/>
</dbReference>
<organism evidence="3 4">
    <name type="scientific">Neoarthrinium moseri</name>
    <dbReference type="NCBI Taxonomy" id="1658444"/>
    <lineage>
        <taxon>Eukaryota</taxon>
        <taxon>Fungi</taxon>
        <taxon>Dikarya</taxon>
        <taxon>Ascomycota</taxon>
        <taxon>Pezizomycotina</taxon>
        <taxon>Sordariomycetes</taxon>
        <taxon>Xylariomycetidae</taxon>
        <taxon>Amphisphaeriales</taxon>
        <taxon>Apiosporaceae</taxon>
        <taxon>Neoarthrinium</taxon>
    </lineage>
</organism>
<dbReference type="AlphaFoldDB" id="A0A9P9WJT9"/>
<feature type="compositionally biased region" description="Low complexity" evidence="1">
    <location>
        <begin position="196"/>
        <end position="209"/>
    </location>
</feature>
<dbReference type="Gene3D" id="1.10.10.60">
    <property type="entry name" value="Homeodomain-like"/>
    <property type="match status" value="1"/>
</dbReference>
<comment type="caution">
    <text evidence="3">The sequence shown here is derived from an EMBL/GenBank/DDBJ whole genome shotgun (WGS) entry which is preliminary data.</text>
</comment>
<dbReference type="SUPFAM" id="SSF46689">
    <property type="entry name" value="Homeodomain-like"/>
    <property type="match status" value="1"/>
</dbReference>